<comment type="caution">
    <text evidence="1">The sequence shown here is derived from an EMBL/GenBank/DDBJ whole genome shotgun (WGS) entry which is preliminary data.</text>
</comment>
<organism evidence="1 2">
    <name type="scientific">Arabis nemorensis</name>
    <dbReference type="NCBI Taxonomy" id="586526"/>
    <lineage>
        <taxon>Eukaryota</taxon>
        <taxon>Viridiplantae</taxon>
        <taxon>Streptophyta</taxon>
        <taxon>Embryophyta</taxon>
        <taxon>Tracheophyta</taxon>
        <taxon>Spermatophyta</taxon>
        <taxon>Magnoliopsida</taxon>
        <taxon>eudicotyledons</taxon>
        <taxon>Gunneridae</taxon>
        <taxon>Pentapetalae</taxon>
        <taxon>rosids</taxon>
        <taxon>malvids</taxon>
        <taxon>Brassicales</taxon>
        <taxon>Brassicaceae</taxon>
        <taxon>Arabideae</taxon>
        <taxon>Arabis</taxon>
    </lineage>
</organism>
<gene>
    <name evidence="1" type="ORF">ANE_LOCUS15424</name>
</gene>
<protein>
    <submittedName>
        <fullName evidence="1">Uncharacterized protein</fullName>
    </submittedName>
</protein>
<evidence type="ECO:0000313" key="2">
    <source>
        <dbReference type="Proteomes" id="UP000489600"/>
    </source>
</evidence>
<dbReference type="AlphaFoldDB" id="A0A565BUH6"/>
<dbReference type="EMBL" id="CABITT030000005">
    <property type="protein sequence ID" value="VVB04980.1"/>
    <property type="molecule type" value="Genomic_DNA"/>
</dbReference>
<reference evidence="1" key="1">
    <citation type="submission" date="2019-07" db="EMBL/GenBank/DDBJ databases">
        <authorList>
            <person name="Dittberner H."/>
        </authorList>
    </citation>
    <scope>NUCLEOTIDE SEQUENCE [LARGE SCALE GENOMIC DNA]</scope>
</reference>
<evidence type="ECO:0000313" key="1">
    <source>
        <dbReference type="EMBL" id="VVB04980.1"/>
    </source>
</evidence>
<name>A0A565BUH6_9BRAS</name>
<accession>A0A565BUH6</accession>
<proteinExistence type="predicted"/>
<dbReference type="Proteomes" id="UP000489600">
    <property type="component" value="Unassembled WGS sequence"/>
</dbReference>
<dbReference type="OrthoDB" id="10636253at2759"/>
<keyword evidence="2" id="KW-1185">Reference proteome</keyword>
<sequence>MGMGFTFGDMVVKVGPIKSSVFVEDAIVCRLFWTATRRSTSEFNGGSPTHRRASSSIALSVHCSPSHIPLMAQPNLPLPPESTNLSSASSILFTVGKFHHRRFIPVTHIDLNGTRS</sequence>